<dbReference type="Gene3D" id="3.40.50.150">
    <property type="entry name" value="Vaccinia Virus protein VP39"/>
    <property type="match status" value="1"/>
</dbReference>
<dbReference type="STRING" id="36166.T1GNM8"/>
<dbReference type="InterPro" id="IPR029063">
    <property type="entry name" value="SAM-dependent_MTases_sf"/>
</dbReference>
<keyword evidence="2" id="KW-1185">Reference proteome</keyword>
<evidence type="ECO:0000313" key="2">
    <source>
        <dbReference type="Proteomes" id="UP000015102"/>
    </source>
</evidence>
<evidence type="ECO:0000313" key="1">
    <source>
        <dbReference type="EnsemblMetazoa" id="MESCA005186-PA"/>
    </source>
</evidence>
<accession>T1GNM8</accession>
<dbReference type="EnsemblMetazoa" id="MESCA005186-RA">
    <property type="protein sequence ID" value="MESCA005186-PA"/>
    <property type="gene ID" value="MESCA005186"/>
</dbReference>
<name>T1GNM8_MEGSC</name>
<sequence length="64" mass="7619">NRNRPQFGDDEEYEHAKKNLNRYGKIRTLSKSEWEATSLYLVCAFQKCKNTWDANGKPVYEFDD</sequence>
<dbReference type="HOGENOM" id="CLU_2874316_0_0_1"/>
<dbReference type="AlphaFoldDB" id="T1GNM8"/>
<protein>
    <submittedName>
        <fullName evidence="1">Uncharacterized protein</fullName>
    </submittedName>
</protein>
<organism evidence="1 2">
    <name type="scientific">Megaselia scalaris</name>
    <name type="common">Humpbacked fly</name>
    <name type="synonym">Phora scalaris</name>
    <dbReference type="NCBI Taxonomy" id="36166"/>
    <lineage>
        <taxon>Eukaryota</taxon>
        <taxon>Metazoa</taxon>
        <taxon>Ecdysozoa</taxon>
        <taxon>Arthropoda</taxon>
        <taxon>Hexapoda</taxon>
        <taxon>Insecta</taxon>
        <taxon>Pterygota</taxon>
        <taxon>Neoptera</taxon>
        <taxon>Endopterygota</taxon>
        <taxon>Diptera</taxon>
        <taxon>Brachycera</taxon>
        <taxon>Muscomorpha</taxon>
        <taxon>Platypezoidea</taxon>
        <taxon>Phoridae</taxon>
        <taxon>Megaseliini</taxon>
        <taxon>Megaselia</taxon>
    </lineage>
</organism>
<dbReference type="EMBL" id="CAQQ02044322">
    <property type="status" value="NOT_ANNOTATED_CDS"/>
    <property type="molecule type" value="Genomic_DNA"/>
</dbReference>
<reference evidence="2" key="1">
    <citation type="submission" date="2013-02" db="EMBL/GenBank/DDBJ databases">
        <authorList>
            <person name="Hughes D."/>
        </authorList>
    </citation>
    <scope>NUCLEOTIDE SEQUENCE</scope>
    <source>
        <strain>Durham</strain>
        <strain evidence="2">NC isolate 2 -- Noor lab</strain>
    </source>
</reference>
<proteinExistence type="predicted"/>
<dbReference type="Proteomes" id="UP000015102">
    <property type="component" value="Unassembled WGS sequence"/>
</dbReference>
<reference evidence="1" key="2">
    <citation type="submission" date="2015-06" db="UniProtKB">
        <authorList>
            <consortium name="EnsemblMetazoa"/>
        </authorList>
    </citation>
    <scope>IDENTIFICATION</scope>
</reference>